<evidence type="ECO:0000256" key="4">
    <source>
        <dbReference type="ARBA" id="ARBA00023180"/>
    </source>
</evidence>
<dbReference type="PRINTS" id="PR00205">
    <property type="entry name" value="CADHERIN"/>
</dbReference>
<reference evidence="9" key="1">
    <citation type="submission" date="2021-03" db="EMBL/GenBank/DDBJ databases">
        <authorList>
            <person name="Bekaert M."/>
        </authorList>
    </citation>
    <scope>NUCLEOTIDE SEQUENCE</scope>
</reference>
<evidence type="ECO:0000259" key="8">
    <source>
        <dbReference type="PROSITE" id="PS50268"/>
    </source>
</evidence>
<dbReference type="PANTHER" id="PTHR24028:SF328">
    <property type="entry name" value="CADHERIN-3"/>
    <property type="match status" value="1"/>
</dbReference>
<feature type="region of interest" description="Disordered" evidence="6">
    <location>
        <begin position="1579"/>
        <end position="1599"/>
    </location>
</feature>
<feature type="domain" description="Cadherin" evidence="8">
    <location>
        <begin position="542"/>
        <end position="651"/>
    </location>
</feature>
<sequence length="1764" mass="193391">MTLSVTDPCSRSSFSTLTIRVENDPPVITSLATSSSTTISEDLTAETLLHTLMVTDSTPTTCQLDSTGVPFEIKTKSGSTDYGIFLSAGASMDYDTQNAYVLDLSCTDTFDVTTGVYTVYLVRNEPPTINGLPRATDMQEDVVVETTLFTLSVTDPESTVVTCDVTAITPNTNIMFIKPSSNFNEFDIILQSNPSLQYDVVRTYRLDIQCSDGRRTDAGVFFMNVLRNKPPVFLNLQNVTTVSSVASYIGQIVFDVEISDPENDQVQFSMFCVPSTNCPFEVYHSGEIVLTRSIEGEYVPAYDLYVYVTDGKSKTGPRSLTVHVLDINYVPVIKNLPLPSALVVSENSALGLSIFQVSIQDNDGHDTHTYSMTSSPSDGVLYFDIDSATGLISTSATTNINYEAASSTSFTFTITVSDKGLGISNLTVTIANQNEAQYLRKHLMHLALMKAGTILGDPGYLYQDEDTGDTHKFSMNCASNVGYFSIAPTTGFISLATDIDVDAAGSATSYTCTVKVSDGALTDSASLNINVNNINDNTPRFSNNLFTYYLDINYPLNTAFGSTVATDADTGTFGNFIYSIDQTSLGTETFGIQANGDLYLKNSLTSYGYGSSMSFIVQATDTGSLQGTATVFIVIPQTTTTTTTTTDRPITFWEYPANPAWVIVAGIIGLIIMVLPCYMCYKNGCTCEWRGRPGDYHERLQEPSERQIWCTENEDIVGVKETKSKKSNNYEKDTVNAVLNFDNEYKFDCCGFINKWQIFVRKNPSTLSVKVQVWYDSGTTWILRGENDITASNGDKENEIPISTGSRIRAFKDDYIGFYEYAGSVITYGNGDDYKTAFFASNQTTFDWTAETLGDNRDHAIHARITQTHTGSTGSAATFFELDSTSWEVKIRSDVSLSPGDHAMNFSVTDPCSRSSISTLTVRVENDPPVITSLATSNSITISEDLTTETLLHTLMVTDSSPTTCQLDSTGVPFEIKTKSGSTDYGIFLLAGASMDYDTQNAYVLDLSCNDTFDVTTGVYTVYLVRNEPPTINGLPRATDMQEDVVIETTLYTLSVTDPESTVVTCDVTAITPNTNIMFIKPSSNFNEFDIVLQSNPSLQYDVVRTYRLDIQCSDDVTTVSSVASYIGQIVFDVEISDPENDQVQFSMFCVPSTNCPFEVYHSGEIVLTRSIEGEFVPAYDLYVYVTDGKSTTGPRSLTVHVLDINYVPVIKNLPLPSALVVSENSLLGLSIFQISIQDNDGHDIHTYSMTSSPSDGVLYFDIDSATGLISTSATTNINYEAVSSTSFTFTITVSDTKDSASQDLTVIIANQNEAPMFTKTSYALSVDEGSAGTILGDPGYLYQDEDTGDTHKFSMNCASNVGYFSIAPTTGFISLATDIDVDAVGSATSYTCTVKVSDGSLTDSASLTINVNNVNDNTPRFSNNLFTYYLDINYPLNTPFGSTVATDADDGTFGNFIYSIDQTSLGTETFGIQANGDLYLKNSLTSYGYGSSISFIVQATDTGSLQGTATVFIVIPQTTTTTTTTTDRPITFWEYPANPAWVIIAGLIGLIIMVLPCYMCYKNECTCEWRGRPGDYRERLQEPSEKNQKKDKQPKGYSNGQCATIKIIGELRTRNAKGSDYDGDTVNAVLNLDNDYRFRCCGFIYEWEIYVSNDVVTPKNVKVQVWYDAGTSWNLRGENDITANNRQTNVIPIPDGSRIRALLDDYIGFYEYDGFIITYDDGDDYRTAKFDTDETTFDWGAATSGDNRDHAIHARVTPSTLNL</sequence>
<comment type="subcellular location">
    <subcellularLocation>
        <location evidence="1">Membrane</location>
        <topology evidence="1">Single-pass membrane protein</topology>
    </subcellularLocation>
</comment>
<dbReference type="GO" id="GO:0005509">
    <property type="term" value="F:calcium ion binding"/>
    <property type="evidence" value="ECO:0007669"/>
    <property type="project" value="UniProtKB-UniRule"/>
</dbReference>
<evidence type="ECO:0000256" key="6">
    <source>
        <dbReference type="SAM" id="MobiDB-lite"/>
    </source>
</evidence>
<keyword evidence="7" id="KW-0472">Membrane</keyword>
<evidence type="ECO:0000256" key="1">
    <source>
        <dbReference type="ARBA" id="ARBA00004167"/>
    </source>
</evidence>
<dbReference type="EMBL" id="CAJPWZ010001257">
    <property type="protein sequence ID" value="CAG2211211.1"/>
    <property type="molecule type" value="Genomic_DNA"/>
</dbReference>
<evidence type="ECO:0000256" key="7">
    <source>
        <dbReference type="SAM" id="Phobius"/>
    </source>
</evidence>
<feature type="domain" description="Cadherin" evidence="8">
    <location>
        <begin position="1128"/>
        <end position="1211"/>
    </location>
</feature>
<dbReference type="Gene3D" id="2.60.40.60">
    <property type="entry name" value="Cadherins"/>
    <property type="match status" value="8"/>
</dbReference>
<dbReference type="PROSITE" id="PS50268">
    <property type="entry name" value="CADHERIN_2"/>
    <property type="match status" value="8"/>
</dbReference>
<keyword evidence="2 7" id="KW-0812">Transmembrane</keyword>
<feature type="domain" description="Cadherin" evidence="8">
    <location>
        <begin position="1319"/>
        <end position="1422"/>
    </location>
</feature>
<feature type="domain" description="Cadherin" evidence="8">
    <location>
        <begin position="250"/>
        <end position="333"/>
    </location>
</feature>
<feature type="domain" description="Cadherin" evidence="8">
    <location>
        <begin position="1423"/>
        <end position="1532"/>
    </location>
</feature>
<dbReference type="PANTHER" id="PTHR24028">
    <property type="entry name" value="CADHERIN-87A"/>
    <property type="match status" value="1"/>
</dbReference>
<keyword evidence="4" id="KW-0325">Glycoprotein</keyword>
<evidence type="ECO:0000256" key="2">
    <source>
        <dbReference type="ARBA" id="ARBA00022692"/>
    </source>
</evidence>
<dbReference type="OrthoDB" id="6086648at2759"/>
<proteinExistence type="predicted"/>
<keyword evidence="10" id="KW-1185">Reference proteome</keyword>
<organism evidence="9 10">
    <name type="scientific">Mytilus edulis</name>
    <name type="common">Blue mussel</name>
    <dbReference type="NCBI Taxonomy" id="6550"/>
    <lineage>
        <taxon>Eukaryota</taxon>
        <taxon>Metazoa</taxon>
        <taxon>Spiralia</taxon>
        <taxon>Lophotrochozoa</taxon>
        <taxon>Mollusca</taxon>
        <taxon>Bivalvia</taxon>
        <taxon>Autobranchia</taxon>
        <taxon>Pteriomorphia</taxon>
        <taxon>Mytilida</taxon>
        <taxon>Mytiloidea</taxon>
        <taxon>Mytilidae</taxon>
        <taxon>Mytilinae</taxon>
        <taxon>Mytilus</taxon>
    </lineage>
</organism>
<feature type="transmembrane region" description="Helical" evidence="7">
    <location>
        <begin position="1541"/>
        <end position="1562"/>
    </location>
</feature>
<dbReference type="Proteomes" id="UP000683360">
    <property type="component" value="Unassembled WGS sequence"/>
</dbReference>
<keyword evidence="5" id="KW-0106">Calcium</keyword>
<feature type="compositionally biased region" description="Basic and acidic residues" evidence="6">
    <location>
        <begin position="1579"/>
        <end position="1595"/>
    </location>
</feature>
<dbReference type="InterPro" id="IPR002126">
    <property type="entry name" value="Cadherin-like_dom"/>
</dbReference>
<protein>
    <recommendedName>
        <fullName evidence="8">Cadherin domain-containing protein</fullName>
    </recommendedName>
</protein>
<dbReference type="GO" id="GO:0007156">
    <property type="term" value="P:homophilic cell adhesion via plasma membrane adhesion molecules"/>
    <property type="evidence" value="ECO:0007669"/>
    <property type="project" value="InterPro"/>
</dbReference>
<dbReference type="InterPro" id="IPR015919">
    <property type="entry name" value="Cadherin-like_sf"/>
</dbReference>
<feature type="domain" description="Cadherin" evidence="8">
    <location>
        <begin position="464"/>
        <end position="541"/>
    </location>
</feature>
<dbReference type="SUPFAM" id="SSF49313">
    <property type="entry name" value="Cadherin-like"/>
    <property type="match status" value="8"/>
</dbReference>
<dbReference type="GO" id="GO:0005886">
    <property type="term" value="C:plasma membrane"/>
    <property type="evidence" value="ECO:0007669"/>
    <property type="project" value="TreeGrafter"/>
</dbReference>
<evidence type="ECO:0000256" key="3">
    <source>
        <dbReference type="ARBA" id="ARBA00022989"/>
    </source>
</evidence>
<dbReference type="InterPro" id="IPR050174">
    <property type="entry name" value="Protocadherin/Cadherin-CA"/>
</dbReference>
<dbReference type="CDD" id="cd11304">
    <property type="entry name" value="Cadherin_repeat"/>
    <property type="match status" value="7"/>
</dbReference>
<comment type="caution">
    <text evidence="9">The sequence shown here is derived from an EMBL/GenBank/DDBJ whole genome shotgun (WGS) entry which is preliminary data.</text>
</comment>
<evidence type="ECO:0000313" key="10">
    <source>
        <dbReference type="Proteomes" id="UP000683360"/>
    </source>
</evidence>
<name>A0A8S3RWP2_MYTED</name>
<keyword evidence="3 7" id="KW-1133">Transmembrane helix</keyword>
<evidence type="ECO:0000313" key="9">
    <source>
        <dbReference type="EMBL" id="CAG2211211.1"/>
    </source>
</evidence>
<feature type="domain" description="Cadherin" evidence="8">
    <location>
        <begin position="336"/>
        <end position="460"/>
    </location>
</feature>
<dbReference type="SMART" id="SM00112">
    <property type="entry name" value="CA"/>
    <property type="match status" value="7"/>
</dbReference>
<accession>A0A8S3RWP2</accession>
<evidence type="ECO:0000256" key="5">
    <source>
        <dbReference type="PROSITE-ProRule" id="PRU00043"/>
    </source>
</evidence>
<gene>
    <name evidence="9" type="ORF">MEDL_25337</name>
</gene>
<feature type="domain" description="Cadherin" evidence="8">
    <location>
        <begin position="1214"/>
        <end position="1318"/>
    </location>
</feature>